<feature type="region of interest" description="Disordered" evidence="3">
    <location>
        <begin position="207"/>
        <end position="228"/>
    </location>
</feature>
<accession>A0AAD3DB26</accession>
<proteinExistence type="predicted"/>
<dbReference type="InterPro" id="IPR002130">
    <property type="entry name" value="Cyclophilin-type_PPIase_dom"/>
</dbReference>
<feature type="compositionally biased region" description="Basic and acidic residues" evidence="3">
    <location>
        <begin position="325"/>
        <end position="341"/>
    </location>
</feature>
<dbReference type="PROSITE" id="PS50072">
    <property type="entry name" value="CSA_PPIASE_2"/>
    <property type="match status" value="1"/>
</dbReference>
<comment type="caution">
    <text evidence="5">The sequence shown here is derived from an EMBL/GenBank/DDBJ whole genome shotgun (WGS) entry which is preliminary data.</text>
</comment>
<dbReference type="InterPro" id="IPR020892">
    <property type="entry name" value="Cyclophilin-type_PPIase_CS"/>
</dbReference>
<dbReference type="GO" id="GO:0071013">
    <property type="term" value="C:catalytic step 2 spliceosome"/>
    <property type="evidence" value="ECO:0007669"/>
    <property type="project" value="TreeGrafter"/>
</dbReference>
<evidence type="ECO:0000313" key="5">
    <source>
        <dbReference type="EMBL" id="GFH59324.1"/>
    </source>
</evidence>
<feature type="compositionally biased region" description="Basic and acidic residues" evidence="3">
    <location>
        <begin position="351"/>
        <end position="368"/>
    </location>
</feature>
<dbReference type="AlphaFoldDB" id="A0AAD3DB26"/>
<dbReference type="PANTHER" id="PTHR45625:SF6">
    <property type="entry name" value="SPLICEOSOME-ASSOCIATED PROTEIN CWC27 HOMOLOG"/>
    <property type="match status" value="1"/>
</dbReference>
<evidence type="ECO:0000256" key="3">
    <source>
        <dbReference type="SAM" id="MobiDB-lite"/>
    </source>
</evidence>
<organism evidence="5 6">
    <name type="scientific">Chaetoceros tenuissimus</name>
    <dbReference type="NCBI Taxonomy" id="426638"/>
    <lineage>
        <taxon>Eukaryota</taxon>
        <taxon>Sar</taxon>
        <taxon>Stramenopiles</taxon>
        <taxon>Ochrophyta</taxon>
        <taxon>Bacillariophyta</taxon>
        <taxon>Coscinodiscophyceae</taxon>
        <taxon>Chaetocerotophycidae</taxon>
        <taxon>Chaetocerotales</taxon>
        <taxon>Chaetocerotaceae</taxon>
        <taxon>Chaetoceros</taxon>
    </lineage>
</organism>
<keyword evidence="2" id="KW-0539">Nucleus</keyword>
<reference evidence="5 6" key="1">
    <citation type="journal article" date="2021" name="Sci. Rep.">
        <title>The genome of the diatom Chaetoceros tenuissimus carries an ancient integrated fragment of an extant virus.</title>
        <authorList>
            <person name="Hongo Y."/>
            <person name="Kimura K."/>
            <person name="Takaki Y."/>
            <person name="Yoshida Y."/>
            <person name="Baba S."/>
            <person name="Kobayashi G."/>
            <person name="Nagasaki K."/>
            <person name="Hano T."/>
            <person name="Tomaru Y."/>
        </authorList>
    </citation>
    <scope>NUCLEOTIDE SEQUENCE [LARGE SCALE GENOMIC DNA]</scope>
    <source>
        <strain evidence="5 6">NIES-3715</strain>
    </source>
</reference>
<dbReference type="GO" id="GO:0006457">
    <property type="term" value="P:protein folding"/>
    <property type="evidence" value="ECO:0007669"/>
    <property type="project" value="InterPro"/>
</dbReference>
<dbReference type="Proteomes" id="UP001054902">
    <property type="component" value="Unassembled WGS sequence"/>
</dbReference>
<feature type="region of interest" description="Disordered" evidence="3">
    <location>
        <begin position="263"/>
        <end position="287"/>
    </location>
</feature>
<evidence type="ECO:0000313" key="6">
    <source>
        <dbReference type="Proteomes" id="UP001054902"/>
    </source>
</evidence>
<feature type="region of interest" description="Disordered" evidence="3">
    <location>
        <begin position="489"/>
        <end position="533"/>
    </location>
</feature>
<keyword evidence="6" id="KW-1185">Reference proteome</keyword>
<comment type="subcellular location">
    <subcellularLocation>
        <location evidence="1">Nucleus</location>
    </subcellularLocation>
</comment>
<dbReference type="EMBL" id="BLLK01000062">
    <property type="protein sequence ID" value="GFH59324.1"/>
    <property type="molecule type" value="Genomic_DNA"/>
</dbReference>
<dbReference type="InterPro" id="IPR044666">
    <property type="entry name" value="Cyclophilin_A-like"/>
</dbReference>
<feature type="compositionally biased region" description="Basic and acidic residues" evidence="3">
    <location>
        <begin position="207"/>
        <end position="223"/>
    </location>
</feature>
<dbReference type="PANTHER" id="PTHR45625">
    <property type="entry name" value="PEPTIDYL-PROLYL CIS-TRANS ISOMERASE-RELATED"/>
    <property type="match status" value="1"/>
</dbReference>
<dbReference type="SUPFAM" id="SSF50891">
    <property type="entry name" value="Cyclophilin-like"/>
    <property type="match status" value="1"/>
</dbReference>
<dbReference type="PROSITE" id="PS00170">
    <property type="entry name" value="CSA_PPIASE_1"/>
    <property type="match status" value="1"/>
</dbReference>
<feature type="compositionally biased region" description="Basic and acidic residues" evidence="3">
    <location>
        <begin position="489"/>
        <end position="525"/>
    </location>
</feature>
<name>A0AAD3DB26_9STRA</name>
<feature type="compositionally biased region" description="Basic and acidic residues" evidence="3">
    <location>
        <begin position="376"/>
        <end position="393"/>
    </location>
</feature>
<dbReference type="Gene3D" id="2.40.100.10">
    <property type="entry name" value="Cyclophilin-like"/>
    <property type="match status" value="1"/>
</dbReference>
<sequence>MSQVYSTEPQTTGRVILDTTVGPLDLNLFCKEAPLTCRSFLQLCVDGYYDNLLFHRIVQDFIIQTGEREKTNLNECRTYHEKKLPPIDLKKRQLEIIPRIKFNHRGQLAWALPVDSEDDGKIDDDMQSLSRQFFITMDEAPFLDKKYVIFGTIRGDTIFNALRIGKTETDGESGELVDKEHGPRIKSVRIESHIFDDIVATKEDSVPWKAEKKKESAGKDDFKKRKKKRKGKRDLNVLSFGADEEFDDDSNTAGMKSIHELKRKSGDEKKSTILQNTKTKAKKRMKLVDENDNEKIAEESNVIKTEIESKTINPIVQPARNHPVSVERDRINEKPKLEKDVPSSNQPSRKVQKETKVEKKMSALEARRMKYLNKGSRTERGAKKASKQRDDDTLSKLSLFKTKMFRVKDNSSQSNDDKYDANRNQDESLAARMARKAVAEQKRESVTKSEPVYHGQVLEDNLGSINETGSDWLKPTFKCKRHIDHKLKDHAIGGDGRNTDDYEVIDDKKRQTAFDNRSRRGERNGNGRNNYKR</sequence>
<dbReference type="InterPro" id="IPR029000">
    <property type="entry name" value="Cyclophilin-like_dom_sf"/>
</dbReference>
<dbReference type="GO" id="GO:0003755">
    <property type="term" value="F:peptidyl-prolyl cis-trans isomerase activity"/>
    <property type="evidence" value="ECO:0007669"/>
    <property type="project" value="InterPro"/>
</dbReference>
<protein>
    <recommendedName>
        <fullName evidence="4">PPIase cyclophilin-type domain-containing protein</fullName>
    </recommendedName>
</protein>
<feature type="region of interest" description="Disordered" evidence="3">
    <location>
        <begin position="314"/>
        <end position="393"/>
    </location>
</feature>
<evidence type="ECO:0000256" key="2">
    <source>
        <dbReference type="ARBA" id="ARBA00023242"/>
    </source>
</evidence>
<feature type="domain" description="PPIase cyclophilin-type" evidence="4">
    <location>
        <begin position="11"/>
        <end position="192"/>
    </location>
</feature>
<evidence type="ECO:0000256" key="1">
    <source>
        <dbReference type="ARBA" id="ARBA00004123"/>
    </source>
</evidence>
<dbReference type="PRINTS" id="PR00153">
    <property type="entry name" value="CSAPPISMRASE"/>
</dbReference>
<gene>
    <name evidence="5" type="ORF">CTEN210_15800</name>
</gene>
<evidence type="ECO:0000259" key="4">
    <source>
        <dbReference type="PROSITE" id="PS50072"/>
    </source>
</evidence>
<dbReference type="Pfam" id="PF00160">
    <property type="entry name" value="Pro_isomerase"/>
    <property type="match status" value="1"/>
</dbReference>